<name>A0ACC1IYP4_9FUNG</name>
<sequence>MEASRSTIIKSLLAREGPKTMNQLFVALHKGFPAEFKGLSRHKFKRVYLKNLKEFKHIKVKPVRDPETLVRLRTDPDSRVGVTDKDAWLISIDESLAVKYQTGQVDLAVDHKQILSRIETERSKSKDFWEGKTNTPHDWKAALEAAGHKTSL</sequence>
<comment type="caution">
    <text evidence="1">The sequence shown here is derived from an EMBL/GenBank/DDBJ whole genome shotgun (WGS) entry which is preliminary data.</text>
</comment>
<evidence type="ECO:0000313" key="1">
    <source>
        <dbReference type="EMBL" id="KAJ1931071.1"/>
    </source>
</evidence>
<proteinExistence type="predicted"/>
<dbReference type="Proteomes" id="UP001150603">
    <property type="component" value="Unassembled WGS sequence"/>
</dbReference>
<keyword evidence="2" id="KW-1185">Reference proteome</keyword>
<gene>
    <name evidence="1" type="ORF">FBU59_006839</name>
</gene>
<organism evidence="1 2">
    <name type="scientific">Linderina macrospora</name>
    <dbReference type="NCBI Taxonomy" id="4868"/>
    <lineage>
        <taxon>Eukaryota</taxon>
        <taxon>Fungi</taxon>
        <taxon>Fungi incertae sedis</taxon>
        <taxon>Zoopagomycota</taxon>
        <taxon>Kickxellomycotina</taxon>
        <taxon>Kickxellomycetes</taxon>
        <taxon>Kickxellales</taxon>
        <taxon>Kickxellaceae</taxon>
        <taxon>Linderina</taxon>
    </lineage>
</organism>
<accession>A0ACC1IYP4</accession>
<reference evidence="1" key="1">
    <citation type="submission" date="2022-07" db="EMBL/GenBank/DDBJ databases">
        <title>Phylogenomic reconstructions and comparative analyses of Kickxellomycotina fungi.</title>
        <authorList>
            <person name="Reynolds N.K."/>
            <person name="Stajich J.E."/>
            <person name="Barry K."/>
            <person name="Grigoriev I.V."/>
            <person name="Crous P."/>
            <person name="Smith M.E."/>
        </authorList>
    </citation>
    <scope>NUCLEOTIDE SEQUENCE</scope>
    <source>
        <strain evidence="1">NRRL 5244</strain>
    </source>
</reference>
<protein>
    <submittedName>
        <fullName evidence="1">Uncharacterized protein</fullName>
    </submittedName>
</protein>
<evidence type="ECO:0000313" key="2">
    <source>
        <dbReference type="Proteomes" id="UP001150603"/>
    </source>
</evidence>
<dbReference type="EMBL" id="JANBPW010006189">
    <property type="protein sequence ID" value="KAJ1931071.1"/>
    <property type="molecule type" value="Genomic_DNA"/>
</dbReference>